<dbReference type="Gene3D" id="3.90.1720.10">
    <property type="entry name" value="endopeptidase domain like (from Nostoc punctiforme)"/>
    <property type="match status" value="1"/>
</dbReference>
<dbReference type="EMBL" id="JAMZEC010000001">
    <property type="protein sequence ID" value="MCP2349270.1"/>
    <property type="molecule type" value="Genomic_DNA"/>
</dbReference>
<evidence type="ECO:0000313" key="1">
    <source>
        <dbReference type="EMBL" id="MCP2349270.1"/>
    </source>
</evidence>
<name>A0ABT1K5U4_9ACTN</name>
<evidence type="ECO:0000313" key="2">
    <source>
        <dbReference type="Proteomes" id="UP001320766"/>
    </source>
</evidence>
<protein>
    <recommendedName>
        <fullName evidence="3">Guanylate cyclase</fullName>
    </recommendedName>
</protein>
<proteinExistence type="predicted"/>
<reference evidence="1 2" key="1">
    <citation type="submission" date="2022-06" db="EMBL/GenBank/DDBJ databases">
        <title>Sequencing the genomes of 1000 actinobacteria strains.</title>
        <authorList>
            <person name="Klenk H.-P."/>
        </authorList>
    </citation>
    <scope>NUCLEOTIDE SEQUENCE [LARGE SCALE GENOMIC DNA]</scope>
    <source>
        <strain evidence="1 2">DSM 44170</strain>
    </source>
</reference>
<dbReference type="SUPFAM" id="SSF54001">
    <property type="entry name" value="Cysteine proteinases"/>
    <property type="match status" value="1"/>
</dbReference>
<organism evidence="1 2">
    <name type="scientific">Nonomuraea roseoviolacea subsp. carminata</name>
    <dbReference type="NCBI Taxonomy" id="160689"/>
    <lineage>
        <taxon>Bacteria</taxon>
        <taxon>Bacillati</taxon>
        <taxon>Actinomycetota</taxon>
        <taxon>Actinomycetes</taxon>
        <taxon>Streptosporangiales</taxon>
        <taxon>Streptosporangiaceae</taxon>
        <taxon>Nonomuraea</taxon>
    </lineage>
</organism>
<dbReference type="InterPro" id="IPR038765">
    <property type="entry name" value="Papain-like_cys_pep_sf"/>
</dbReference>
<comment type="caution">
    <text evidence="1">The sequence shown here is derived from an EMBL/GenBank/DDBJ whole genome shotgun (WGS) entry which is preliminary data.</text>
</comment>
<sequence length="214" mass="24077">MLTLDEAVDLTRTGDLWVFRGRSVPDRAIQTMTNSPVNHVGMAIVVEDMPPMMWHAELGRSLPDLWSGTHQRGVQLHDLRDAVTVWADKYGQRAWLRQLEPEATPEMEDAALRVVARLDGTPFPSTARLAARWARGRVPDLRRLLRERAVGERGLESAYCAEVVAVTYEEMGLLPGGRRPNWYDPGRFWSGDDLGLLGGHRLGKEITIGVERSR</sequence>
<evidence type="ECO:0008006" key="3">
    <source>
        <dbReference type="Google" id="ProtNLM"/>
    </source>
</evidence>
<keyword evidence="2" id="KW-1185">Reference proteome</keyword>
<gene>
    <name evidence="1" type="ORF">HD595_005392</name>
</gene>
<accession>A0ABT1K5U4</accession>
<dbReference type="Proteomes" id="UP001320766">
    <property type="component" value="Unassembled WGS sequence"/>
</dbReference>